<feature type="non-terminal residue" evidence="1">
    <location>
        <position position="205"/>
    </location>
</feature>
<dbReference type="AlphaFoldDB" id="A0A7D9LM82"/>
<dbReference type="PANTHER" id="PTHR19446">
    <property type="entry name" value="REVERSE TRANSCRIPTASES"/>
    <property type="match status" value="1"/>
</dbReference>
<accession>A0A7D9LM82</accession>
<organism evidence="1 2">
    <name type="scientific">Paramuricea clavata</name>
    <name type="common">Red gorgonian</name>
    <name type="synonym">Violescent sea-whip</name>
    <dbReference type="NCBI Taxonomy" id="317549"/>
    <lineage>
        <taxon>Eukaryota</taxon>
        <taxon>Metazoa</taxon>
        <taxon>Cnidaria</taxon>
        <taxon>Anthozoa</taxon>
        <taxon>Octocorallia</taxon>
        <taxon>Malacalcyonacea</taxon>
        <taxon>Plexauridae</taxon>
        <taxon>Paramuricea</taxon>
    </lineage>
</organism>
<comment type="caution">
    <text evidence="1">The sequence shown here is derived from an EMBL/GenBank/DDBJ whole genome shotgun (WGS) entry which is preliminary data.</text>
</comment>
<proteinExistence type="predicted"/>
<dbReference type="InterPro" id="IPR000477">
    <property type="entry name" value="RT_dom"/>
</dbReference>
<evidence type="ECO:0000313" key="1">
    <source>
        <dbReference type="EMBL" id="CAB4036188.1"/>
    </source>
</evidence>
<keyword evidence="2" id="KW-1185">Reference proteome</keyword>
<reference evidence="1" key="1">
    <citation type="submission" date="2020-04" db="EMBL/GenBank/DDBJ databases">
        <authorList>
            <person name="Alioto T."/>
            <person name="Alioto T."/>
            <person name="Gomez Garrido J."/>
        </authorList>
    </citation>
    <scope>NUCLEOTIDE SEQUENCE</scope>
    <source>
        <strain evidence="1">A484AB</strain>
    </source>
</reference>
<protein>
    <submittedName>
        <fullName evidence="1">Uncharacterized protein</fullName>
    </submittedName>
</protein>
<dbReference type="CDD" id="cd01650">
    <property type="entry name" value="RT_nLTR_like"/>
    <property type="match status" value="1"/>
</dbReference>
<dbReference type="OrthoDB" id="5985125at2759"/>
<evidence type="ECO:0000313" key="2">
    <source>
        <dbReference type="Proteomes" id="UP001152795"/>
    </source>
</evidence>
<dbReference type="SUPFAM" id="SSF56672">
    <property type="entry name" value="DNA/RNA polymerases"/>
    <property type="match status" value="1"/>
</dbReference>
<dbReference type="EMBL" id="CACRXK020021777">
    <property type="protein sequence ID" value="CAB4036188.1"/>
    <property type="molecule type" value="Genomic_DNA"/>
</dbReference>
<dbReference type="InterPro" id="IPR043502">
    <property type="entry name" value="DNA/RNA_pol_sf"/>
</dbReference>
<gene>
    <name evidence="1" type="ORF">PACLA_8A049765</name>
</gene>
<dbReference type="PROSITE" id="PS50878">
    <property type="entry name" value="RT_POL"/>
    <property type="match status" value="1"/>
</dbReference>
<dbReference type="Proteomes" id="UP001152795">
    <property type="component" value="Unassembled WGS sequence"/>
</dbReference>
<sequence>MSRTTKKYWESISTSKAAGLDNIPPKLVKDAAEELATPLTTLVNRSLTCGLFPTAEKAAKISPIYKSEDKTALDNYRPISVLPVFSKVLERVVCNRLSYYLEENNLNDSQYGFRQKRSTKHAVTIVMDDIRTSMDNQQLTGAVFLDLRKAFDTVNHARLLNKLPSYGINDVELMWVSSYLFARTQVVNFEGTLSEENYITHGVPQ</sequence>
<name>A0A7D9LM82_PARCT</name>
<dbReference type="Pfam" id="PF00078">
    <property type="entry name" value="RVT_1"/>
    <property type="match status" value="1"/>
</dbReference>